<dbReference type="Proteomes" id="UP000033999">
    <property type="component" value="Unassembled WGS sequence"/>
</dbReference>
<evidence type="ECO:0000256" key="9">
    <source>
        <dbReference type="ARBA" id="ARBA00023136"/>
    </source>
</evidence>
<dbReference type="NCBIfam" id="TIGR01131">
    <property type="entry name" value="ATP_synt_6_or_A"/>
    <property type="match status" value="1"/>
</dbReference>
<comment type="function">
    <text evidence="11 12">Key component of the proton channel; it plays a direct role in the translocation of protons across the membrane.</text>
</comment>
<evidence type="ECO:0000256" key="6">
    <source>
        <dbReference type="ARBA" id="ARBA00022781"/>
    </source>
</evidence>
<gene>
    <name evidence="11" type="primary">atpB</name>
    <name evidence="13" type="ORF">UX10_C0021G0010</name>
</gene>
<dbReference type="HAMAP" id="MF_01393">
    <property type="entry name" value="ATP_synth_a_bact"/>
    <property type="match status" value="1"/>
</dbReference>
<keyword evidence="3 11" id="KW-0813">Transport</keyword>
<dbReference type="Pfam" id="PF00119">
    <property type="entry name" value="ATP-synt_A"/>
    <property type="match status" value="1"/>
</dbReference>
<dbReference type="PRINTS" id="PR00123">
    <property type="entry name" value="ATPASEA"/>
</dbReference>
<keyword evidence="11" id="KW-1003">Cell membrane</keyword>
<evidence type="ECO:0000256" key="7">
    <source>
        <dbReference type="ARBA" id="ARBA00022989"/>
    </source>
</evidence>
<dbReference type="GO" id="GO:0046933">
    <property type="term" value="F:proton-transporting ATP synthase activity, rotational mechanism"/>
    <property type="evidence" value="ECO:0007669"/>
    <property type="project" value="UniProtKB-UniRule"/>
</dbReference>
<feature type="transmembrane region" description="Helical" evidence="11">
    <location>
        <begin position="77"/>
        <end position="96"/>
    </location>
</feature>
<dbReference type="GO" id="GO:0045259">
    <property type="term" value="C:proton-transporting ATP synthase complex"/>
    <property type="evidence" value="ECO:0007669"/>
    <property type="project" value="UniProtKB-KW"/>
</dbReference>
<keyword evidence="8 11" id="KW-0406">Ion transport</keyword>
<evidence type="ECO:0000256" key="11">
    <source>
        <dbReference type="HAMAP-Rule" id="MF_01393"/>
    </source>
</evidence>
<dbReference type="AlphaFoldDB" id="A0A0G1MF11"/>
<evidence type="ECO:0000256" key="2">
    <source>
        <dbReference type="ARBA" id="ARBA00006810"/>
    </source>
</evidence>
<dbReference type="GO" id="GO:0042777">
    <property type="term" value="P:proton motive force-driven plasma membrane ATP synthesis"/>
    <property type="evidence" value="ECO:0007669"/>
    <property type="project" value="TreeGrafter"/>
</dbReference>
<dbReference type="Gene3D" id="1.20.120.220">
    <property type="entry name" value="ATP synthase, F0 complex, subunit A"/>
    <property type="match status" value="1"/>
</dbReference>
<comment type="similarity">
    <text evidence="2 11 12">Belongs to the ATPase A chain family.</text>
</comment>
<feature type="transmembrane region" description="Helical" evidence="11">
    <location>
        <begin position="172"/>
        <end position="190"/>
    </location>
</feature>
<evidence type="ECO:0000313" key="14">
    <source>
        <dbReference type="Proteomes" id="UP000033999"/>
    </source>
</evidence>
<keyword evidence="10 11" id="KW-0066">ATP synthesis</keyword>
<sequence>MVPLAAEPIFHIGTFPVTNALINGWIAVIFFLILGFAIRGHATLIPGKLQNFIESTLEWLMGYCDQVTGSRTKTERLLPIVASLFLFILFSNWVGLLPGTGSIGRWEFLEGKMELVPLLRPIGSDLNTTLALAVFAVTISHVFGIITIGFFKHANKFIQLGTLWKSLRKGGISIFVAVIELGVGFIEIVGEIAKVISLSLRLFGNVFAGEVLLTVMAGLIPFIVPTPFMLLEVLVGIIQAGIFAILTLVYLTVATTDHAEEAH</sequence>
<dbReference type="PROSITE" id="PS00449">
    <property type="entry name" value="ATPASE_A"/>
    <property type="match status" value="1"/>
</dbReference>
<dbReference type="SUPFAM" id="SSF81336">
    <property type="entry name" value="F1F0 ATP synthase subunit A"/>
    <property type="match status" value="1"/>
</dbReference>
<dbReference type="InterPro" id="IPR035908">
    <property type="entry name" value="F0_ATP_A_sf"/>
</dbReference>
<evidence type="ECO:0000256" key="3">
    <source>
        <dbReference type="ARBA" id="ARBA00022448"/>
    </source>
</evidence>
<keyword evidence="9 11" id="KW-0472">Membrane</keyword>
<dbReference type="InterPro" id="IPR000568">
    <property type="entry name" value="ATP_synth_F0_asu"/>
</dbReference>
<dbReference type="GO" id="GO:0005886">
    <property type="term" value="C:plasma membrane"/>
    <property type="evidence" value="ECO:0007669"/>
    <property type="project" value="UniProtKB-SubCell"/>
</dbReference>
<evidence type="ECO:0000256" key="12">
    <source>
        <dbReference type="RuleBase" id="RU000483"/>
    </source>
</evidence>
<feature type="transmembrane region" description="Helical" evidence="11">
    <location>
        <begin position="231"/>
        <end position="253"/>
    </location>
</feature>
<keyword evidence="5 11" id="KW-0812">Transmembrane</keyword>
<evidence type="ECO:0000256" key="8">
    <source>
        <dbReference type="ARBA" id="ARBA00023065"/>
    </source>
</evidence>
<keyword evidence="7 11" id="KW-1133">Transmembrane helix</keyword>
<keyword evidence="4 11" id="KW-0138">CF(0)</keyword>
<comment type="caution">
    <text evidence="13">The sequence shown here is derived from an EMBL/GenBank/DDBJ whole genome shotgun (WGS) entry which is preliminary data.</text>
</comment>
<dbReference type="EMBL" id="LCKX01000021">
    <property type="protein sequence ID" value="KKU06834.1"/>
    <property type="molecule type" value="Genomic_DNA"/>
</dbReference>
<organism evidence="13 14">
    <name type="scientific">Candidatus Magasanikbacteria bacterium GW2011_GWA2_45_39</name>
    <dbReference type="NCBI Taxonomy" id="1619041"/>
    <lineage>
        <taxon>Bacteria</taxon>
        <taxon>Candidatus Magasanikiibacteriota</taxon>
    </lineage>
</organism>
<keyword evidence="6 11" id="KW-0375">Hydrogen ion transport</keyword>
<feature type="transmembrane region" description="Helical" evidence="11">
    <location>
        <begin position="202"/>
        <end position="224"/>
    </location>
</feature>
<evidence type="ECO:0000256" key="4">
    <source>
        <dbReference type="ARBA" id="ARBA00022547"/>
    </source>
</evidence>
<feature type="transmembrane region" description="Helical" evidence="11">
    <location>
        <begin position="20"/>
        <end position="38"/>
    </location>
</feature>
<evidence type="ECO:0000256" key="10">
    <source>
        <dbReference type="ARBA" id="ARBA00023310"/>
    </source>
</evidence>
<proteinExistence type="inferred from homology"/>
<comment type="subcellular location">
    <subcellularLocation>
        <location evidence="11 12">Cell membrane</location>
        <topology evidence="11 12">Multi-pass membrane protein</topology>
    </subcellularLocation>
    <subcellularLocation>
        <location evidence="1">Membrane</location>
        <topology evidence="1">Multi-pass membrane protein</topology>
    </subcellularLocation>
</comment>
<dbReference type="PATRIC" id="fig|1619041.3.peg.643"/>
<feature type="transmembrane region" description="Helical" evidence="11">
    <location>
        <begin position="130"/>
        <end position="151"/>
    </location>
</feature>
<reference evidence="13 14" key="1">
    <citation type="journal article" date="2015" name="Nature">
        <title>rRNA introns, odd ribosomes, and small enigmatic genomes across a large radiation of phyla.</title>
        <authorList>
            <person name="Brown C.T."/>
            <person name="Hug L.A."/>
            <person name="Thomas B.C."/>
            <person name="Sharon I."/>
            <person name="Castelle C.J."/>
            <person name="Singh A."/>
            <person name="Wilkins M.J."/>
            <person name="Williams K.H."/>
            <person name="Banfield J.F."/>
        </authorList>
    </citation>
    <scope>NUCLEOTIDE SEQUENCE [LARGE SCALE GENOMIC DNA]</scope>
</reference>
<evidence type="ECO:0000313" key="13">
    <source>
        <dbReference type="EMBL" id="KKU06834.1"/>
    </source>
</evidence>
<dbReference type="PANTHER" id="PTHR42823:SF3">
    <property type="entry name" value="ATP SYNTHASE SUBUNIT A, CHLOROPLASTIC"/>
    <property type="match status" value="1"/>
</dbReference>
<evidence type="ECO:0000256" key="1">
    <source>
        <dbReference type="ARBA" id="ARBA00004141"/>
    </source>
</evidence>
<accession>A0A0G1MF11</accession>
<dbReference type="PANTHER" id="PTHR42823">
    <property type="entry name" value="ATP SYNTHASE SUBUNIT A, CHLOROPLASTIC"/>
    <property type="match status" value="1"/>
</dbReference>
<dbReference type="CDD" id="cd00310">
    <property type="entry name" value="ATP-synt_Fo_a_6"/>
    <property type="match status" value="1"/>
</dbReference>
<protein>
    <recommendedName>
        <fullName evidence="11 12">ATP synthase subunit a</fullName>
    </recommendedName>
    <alternativeName>
        <fullName evidence="11">ATP synthase F0 sector subunit a</fullName>
    </alternativeName>
    <alternativeName>
        <fullName evidence="11">F-ATPase subunit 6</fullName>
    </alternativeName>
</protein>
<name>A0A0G1MF11_9BACT</name>
<dbReference type="InterPro" id="IPR023011">
    <property type="entry name" value="ATP_synth_F0_asu_AS"/>
</dbReference>
<dbReference type="InterPro" id="IPR045082">
    <property type="entry name" value="ATP_syn_F0_a_bact/chloroplast"/>
</dbReference>
<evidence type="ECO:0000256" key="5">
    <source>
        <dbReference type="ARBA" id="ARBA00022692"/>
    </source>
</evidence>